<feature type="region of interest" description="Disordered" evidence="1">
    <location>
        <begin position="1"/>
        <end position="202"/>
    </location>
</feature>
<dbReference type="PANTHER" id="PTHR13138:SF3">
    <property type="entry name" value="CD2 ANTIGEN CYTOPLASMIC TAIL-BINDING PROTEIN 2"/>
    <property type="match status" value="1"/>
</dbReference>
<evidence type="ECO:0000259" key="2">
    <source>
        <dbReference type="PROSITE" id="PS50829"/>
    </source>
</evidence>
<feature type="region of interest" description="Disordered" evidence="1">
    <location>
        <begin position="379"/>
        <end position="411"/>
    </location>
</feature>
<feature type="compositionally biased region" description="Acidic residues" evidence="1">
    <location>
        <begin position="324"/>
        <end position="336"/>
    </location>
</feature>
<protein>
    <recommendedName>
        <fullName evidence="2">GYF domain-containing protein</fullName>
    </recommendedName>
</protein>
<evidence type="ECO:0000313" key="4">
    <source>
        <dbReference type="Proteomes" id="UP000750711"/>
    </source>
</evidence>
<dbReference type="InterPro" id="IPR003169">
    <property type="entry name" value="GYF"/>
</dbReference>
<proteinExistence type="predicted"/>
<feature type="compositionally biased region" description="Acidic residues" evidence="1">
    <location>
        <begin position="103"/>
        <end position="126"/>
    </location>
</feature>
<name>A0A9P8LIR5_9PEZI</name>
<evidence type="ECO:0000256" key="1">
    <source>
        <dbReference type="SAM" id="MobiDB-lite"/>
    </source>
</evidence>
<dbReference type="PANTHER" id="PTHR13138">
    <property type="entry name" value="PROTEIN LIN1"/>
    <property type="match status" value="1"/>
</dbReference>
<dbReference type="EMBL" id="JAGHQM010000040">
    <property type="protein sequence ID" value="KAH0566019.1"/>
    <property type="molecule type" value="Genomic_DNA"/>
</dbReference>
<dbReference type="InterPro" id="IPR039905">
    <property type="entry name" value="CD2BP2/Lin1"/>
</dbReference>
<feature type="domain" description="GYF" evidence="2">
    <location>
        <begin position="402"/>
        <end position="458"/>
    </location>
</feature>
<organism evidence="3 4">
    <name type="scientific">Trichoglossum hirsutum</name>
    <dbReference type="NCBI Taxonomy" id="265104"/>
    <lineage>
        <taxon>Eukaryota</taxon>
        <taxon>Fungi</taxon>
        <taxon>Dikarya</taxon>
        <taxon>Ascomycota</taxon>
        <taxon>Pezizomycotina</taxon>
        <taxon>Geoglossomycetes</taxon>
        <taxon>Geoglossales</taxon>
        <taxon>Geoglossaceae</taxon>
        <taxon>Trichoglossum</taxon>
    </lineage>
</organism>
<dbReference type="InterPro" id="IPR035445">
    <property type="entry name" value="GYF-like_dom_sf"/>
</dbReference>
<reference evidence="3" key="1">
    <citation type="submission" date="2021-03" db="EMBL/GenBank/DDBJ databases">
        <title>Comparative genomics and phylogenomic investigation of the class Geoglossomycetes provide insights into ecological specialization and systematics.</title>
        <authorList>
            <person name="Melie T."/>
            <person name="Pirro S."/>
            <person name="Miller A.N."/>
            <person name="Quandt A."/>
        </authorList>
    </citation>
    <scope>NUCLEOTIDE SEQUENCE</scope>
    <source>
        <strain evidence="3">CAQ_001_2017</strain>
    </source>
</reference>
<dbReference type="Proteomes" id="UP000750711">
    <property type="component" value="Unassembled WGS sequence"/>
</dbReference>
<dbReference type="PROSITE" id="PS50829">
    <property type="entry name" value="GYF"/>
    <property type="match status" value="1"/>
</dbReference>
<comment type="caution">
    <text evidence="3">The sequence shown here is derived from an EMBL/GenBank/DDBJ whole genome shotgun (WGS) entry which is preliminary data.</text>
</comment>
<feature type="region of interest" description="Disordered" evidence="1">
    <location>
        <begin position="248"/>
        <end position="270"/>
    </location>
</feature>
<feature type="compositionally biased region" description="Basic and acidic residues" evidence="1">
    <location>
        <begin position="87"/>
        <end position="102"/>
    </location>
</feature>
<dbReference type="Gene3D" id="3.30.1490.40">
    <property type="match status" value="1"/>
</dbReference>
<dbReference type="Pfam" id="PF02213">
    <property type="entry name" value="GYF"/>
    <property type="match status" value="1"/>
</dbReference>
<dbReference type="SMART" id="SM00444">
    <property type="entry name" value="GYF"/>
    <property type="match status" value="1"/>
</dbReference>
<dbReference type="AlphaFoldDB" id="A0A9P8LIR5"/>
<feature type="compositionally biased region" description="Basic residues" evidence="1">
    <location>
        <begin position="304"/>
        <end position="319"/>
    </location>
</feature>
<gene>
    <name evidence="3" type="ORF">GP486_000569</name>
</gene>
<feature type="compositionally biased region" description="Basic and acidic residues" evidence="1">
    <location>
        <begin position="400"/>
        <end position="411"/>
    </location>
</feature>
<accession>A0A9P8LIR5</accession>
<dbReference type="SUPFAM" id="SSF55277">
    <property type="entry name" value="GYF domain"/>
    <property type="match status" value="1"/>
</dbReference>
<feature type="region of interest" description="Disordered" evidence="1">
    <location>
        <begin position="300"/>
        <end position="340"/>
    </location>
</feature>
<sequence>MATRRPVPRPSRAGEAFARTHHLEAGDEPSSSKRPRFDVRNPSALAPDAAEEDAILDLDEIGKGGRRTKRNAVNLDGYNSDSSNEGFDARAEAKATKPKSSDDKEEEDEEDMFADLEEGPDAEDEDGSGKAAGTKKKKDVRFLEEEDIQGQVAGSKSGGHVSANFSLNANQKPKENYSSSSEDEGPVEEEIDEEVGAGGLKKHAPKLDAFNMKNEMEEGRFDAQGNFVRKAQDPDAVHDSWLDGVSKRDMRRASEAAKKREEERRRKALEDDGVITADVLKCLIVRLEKGETVLEALARMGKGKEKKKPKWHGKNRNQRKGSDDMEIDVEKDPEDPAEIRRREGVEAITGAADVLLTRGQSEIYEESREMLIRQYRRETGEDWVDPPNATDSGGTMGELQETKDWEYKWTDGRDGGETYGPYEGSVMAAWQSAGFFGEGVEFRRVGKGGSWSRVADFV</sequence>
<evidence type="ECO:0000313" key="3">
    <source>
        <dbReference type="EMBL" id="KAH0566019.1"/>
    </source>
</evidence>
<keyword evidence="4" id="KW-1185">Reference proteome</keyword>
<dbReference type="GO" id="GO:0005682">
    <property type="term" value="C:U5 snRNP"/>
    <property type="evidence" value="ECO:0007669"/>
    <property type="project" value="InterPro"/>
</dbReference>
<feature type="compositionally biased region" description="Acidic residues" evidence="1">
    <location>
        <begin position="181"/>
        <end position="195"/>
    </location>
</feature>
<feature type="compositionally biased region" description="Acidic residues" evidence="1">
    <location>
        <begin position="49"/>
        <end position="59"/>
    </location>
</feature>